<dbReference type="Proteomes" id="UP001231941">
    <property type="component" value="Unassembled WGS sequence"/>
</dbReference>
<dbReference type="RefSeq" id="WP_305990505.1">
    <property type="nucleotide sequence ID" value="NZ_JAVAMP010000001.1"/>
</dbReference>
<evidence type="ECO:0000313" key="2">
    <source>
        <dbReference type="Proteomes" id="UP001231941"/>
    </source>
</evidence>
<keyword evidence="2" id="KW-1185">Reference proteome</keyword>
<gene>
    <name evidence="1" type="ORF">Q5Y73_03825</name>
</gene>
<name>A0ABT9IV31_9BACL</name>
<dbReference type="EMBL" id="JAVAMP010000001">
    <property type="protein sequence ID" value="MDP5273221.1"/>
    <property type="molecule type" value="Genomic_DNA"/>
</dbReference>
<comment type="caution">
    <text evidence="1">The sequence shown here is derived from an EMBL/GenBank/DDBJ whole genome shotgun (WGS) entry which is preliminary data.</text>
</comment>
<proteinExistence type="predicted"/>
<organism evidence="1 2">
    <name type="scientific">Chengkuizengella axinellae</name>
    <dbReference type="NCBI Taxonomy" id="3064388"/>
    <lineage>
        <taxon>Bacteria</taxon>
        <taxon>Bacillati</taxon>
        <taxon>Bacillota</taxon>
        <taxon>Bacilli</taxon>
        <taxon>Bacillales</taxon>
        <taxon>Paenibacillaceae</taxon>
        <taxon>Chengkuizengella</taxon>
    </lineage>
</organism>
<protein>
    <submittedName>
        <fullName evidence="1">Uncharacterized protein</fullName>
    </submittedName>
</protein>
<evidence type="ECO:0000313" key="1">
    <source>
        <dbReference type="EMBL" id="MDP5273221.1"/>
    </source>
</evidence>
<reference evidence="1 2" key="1">
    <citation type="submission" date="2023-08" db="EMBL/GenBank/DDBJ databases">
        <authorList>
            <person name="Park J.-S."/>
        </authorList>
    </citation>
    <scope>NUCLEOTIDE SEQUENCE [LARGE SCALE GENOMIC DNA]</scope>
    <source>
        <strain evidence="1 2">2205SS18-9</strain>
    </source>
</reference>
<sequence>MDYQNYQNTYFSSDVTDILVNDYSHSKEDADYWVDHYGKIINTMLFRDKLEPDFIARHIHYQIVNKIPPYEWIEYNNVLDSFFKELADLKKFPNKKQRPTEICQECGLYKYQNEPCEQCAKSNEK</sequence>
<accession>A0ABT9IV31</accession>